<feature type="region of interest" description="Disordered" evidence="1">
    <location>
        <begin position="1"/>
        <end position="83"/>
    </location>
</feature>
<organism evidence="3 4">
    <name type="scientific">Streptomyces lycii</name>
    <dbReference type="NCBI Taxonomy" id="2654337"/>
    <lineage>
        <taxon>Bacteria</taxon>
        <taxon>Bacillati</taxon>
        <taxon>Actinomycetota</taxon>
        <taxon>Actinomycetes</taxon>
        <taxon>Kitasatosporales</taxon>
        <taxon>Streptomycetaceae</taxon>
        <taxon>Streptomyces</taxon>
    </lineage>
</organism>
<feature type="domain" description="N-acetyltransferase" evidence="2">
    <location>
        <begin position="84"/>
        <end position="240"/>
    </location>
</feature>
<reference evidence="3 4" key="1">
    <citation type="submission" date="2019-10" db="EMBL/GenBank/DDBJ databases">
        <title>Streptomyces tenebrisbrunneis sp.nov., an endogenous actinomycete isolated from of Lycium ruthenicum.</title>
        <authorList>
            <person name="Ma L."/>
        </authorList>
    </citation>
    <scope>NUCLEOTIDE SEQUENCE [LARGE SCALE GENOMIC DNA]</scope>
    <source>
        <strain evidence="3 4">TRM 66187</strain>
    </source>
</reference>
<comment type="caution">
    <text evidence="3">The sequence shown here is derived from an EMBL/GenBank/DDBJ whole genome shotgun (WGS) entry which is preliminary data.</text>
</comment>
<dbReference type="InterPro" id="IPR000182">
    <property type="entry name" value="GNAT_dom"/>
</dbReference>
<dbReference type="SUPFAM" id="SSF55729">
    <property type="entry name" value="Acyl-CoA N-acyltransferases (Nat)"/>
    <property type="match status" value="1"/>
</dbReference>
<proteinExistence type="predicted"/>
<feature type="region of interest" description="Disordered" evidence="1">
    <location>
        <begin position="226"/>
        <end position="246"/>
    </location>
</feature>
<evidence type="ECO:0000256" key="1">
    <source>
        <dbReference type="SAM" id="MobiDB-lite"/>
    </source>
</evidence>
<dbReference type="EMBL" id="WHPN01000255">
    <property type="protein sequence ID" value="KAF4408965.1"/>
    <property type="molecule type" value="Genomic_DNA"/>
</dbReference>
<gene>
    <name evidence="3" type="ORF">GCU69_11395</name>
</gene>
<evidence type="ECO:0000313" key="4">
    <source>
        <dbReference type="Proteomes" id="UP000621266"/>
    </source>
</evidence>
<feature type="compositionally biased region" description="Pro residues" evidence="1">
    <location>
        <begin position="233"/>
        <end position="246"/>
    </location>
</feature>
<dbReference type="Pfam" id="PF00583">
    <property type="entry name" value="Acetyltransf_1"/>
    <property type="match status" value="1"/>
</dbReference>
<dbReference type="CDD" id="cd04301">
    <property type="entry name" value="NAT_SF"/>
    <property type="match status" value="1"/>
</dbReference>
<evidence type="ECO:0000313" key="3">
    <source>
        <dbReference type="EMBL" id="KAF4408965.1"/>
    </source>
</evidence>
<sequence>MSTVPVTTWYLEQTSPADLTPPGGSGHRTEAPRQGAQRCEARGGEARRQDVRSHAARLPDARSRDARPSRAQPRDTPPEGGAGVRIVRAEVPSPEFSRFLYTAVGGDVTWTDRLDWPYARWQEFLERPGVETWVAYDRGTPAGFIELDPQADGVVEISYFGLLPAFRGRGIGGRLLAAGTARAWDLAERWPGREVTRRVWVHTCDQDGPYALENYRRRGFRLFDTRTEKEPDVPPPGPWPGAGPRA</sequence>
<name>A0ABQ7FKQ5_9ACTN</name>
<dbReference type="InterPro" id="IPR016181">
    <property type="entry name" value="Acyl_CoA_acyltransferase"/>
</dbReference>
<feature type="compositionally biased region" description="Polar residues" evidence="1">
    <location>
        <begin position="1"/>
        <end position="17"/>
    </location>
</feature>
<feature type="compositionally biased region" description="Basic and acidic residues" evidence="1">
    <location>
        <begin position="39"/>
        <end position="77"/>
    </location>
</feature>
<protein>
    <submittedName>
        <fullName evidence="3">GNAT family N-acetyltransferase</fullName>
    </submittedName>
</protein>
<dbReference type="Proteomes" id="UP000621266">
    <property type="component" value="Unassembled WGS sequence"/>
</dbReference>
<dbReference type="PROSITE" id="PS51186">
    <property type="entry name" value="GNAT"/>
    <property type="match status" value="1"/>
</dbReference>
<evidence type="ECO:0000259" key="2">
    <source>
        <dbReference type="PROSITE" id="PS51186"/>
    </source>
</evidence>
<dbReference type="Gene3D" id="3.40.630.30">
    <property type="match status" value="1"/>
</dbReference>
<keyword evidence="4" id="KW-1185">Reference proteome</keyword>
<accession>A0ABQ7FKQ5</accession>